<organism evidence="4 5">
    <name type="scientific">Punica granatum</name>
    <name type="common">Pomegranate</name>
    <dbReference type="NCBI Taxonomy" id="22663"/>
    <lineage>
        <taxon>Eukaryota</taxon>
        <taxon>Viridiplantae</taxon>
        <taxon>Streptophyta</taxon>
        <taxon>Embryophyta</taxon>
        <taxon>Tracheophyta</taxon>
        <taxon>Spermatophyta</taxon>
        <taxon>Magnoliopsida</taxon>
        <taxon>eudicotyledons</taxon>
        <taxon>Gunneridae</taxon>
        <taxon>Pentapetalae</taxon>
        <taxon>rosids</taxon>
        <taxon>malvids</taxon>
        <taxon>Myrtales</taxon>
        <taxon>Lythraceae</taxon>
        <taxon>Punica</taxon>
    </lineage>
</organism>
<accession>A0A2I0HK63</accession>
<dbReference type="STRING" id="22663.A0A2I0HK63"/>
<sequence>MSQEQPTHQHQEPIKYRDIFNVTGGLTAKPIAPQDAAAARAAETRVMGQVQRGGVAAVMQSAADSNVKAGLLNPDDSREEGVSISEFNVDGKRVFVETVGGQVLGQYVEPPSVKTAPPEKVLAQGAKTIGQALESAACSAGDKPVDQSDAAAIQAAEGRAISRIETVPGTLTAAAQAAAAHNSRILPYEQKTKLSAVLKRIWQGATGKLLVDKPVTAEDAEAVIGAELRNKPTMTTTPGGVAESIAEAARQNQSKVSSFACNPSE</sequence>
<dbReference type="Pfam" id="PF04927">
    <property type="entry name" value="SMP"/>
    <property type="match status" value="3"/>
</dbReference>
<gene>
    <name evidence="4" type="ORF">CRG98_047524</name>
</gene>
<keyword evidence="5" id="KW-1185">Reference proteome</keyword>
<evidence type="ECO:0000256" key="1">
    <source>
        <dbReference type="ARBA" id="ARBA00010733"/>
    </source>
</evidence>
<proteinExistence type="inferred from homology"/>
<name>A0A2I0HK63_PUNGR</name>
<dbReference type="Proteomes" id="UP000233551">
    <property type="component" value="Unassembled WGS sequence"/>
</dbReference>
<feature type="domain" description="SMP" evidence="3">
    <location>
        <begin position="128"/>
        <end position="184"/>
    </location>
</feature>
<dbReference type="InterPro" id="IPR007011">
    <property type="entry name" value="LEA_SMP_dom"/>
</dbReference>
<feature type="domain" description="SMP" evidence="3">
    <location>
        <begin position="14"/>
        <end position="68"/>
    </location>
</feature>
<keyword evidence="2" id="KW-0677">Repeat</keyword>
<dbReference type="PANTHER" id="PTHR31174:SF31">
    <property type="entry name" value="LATE EMBRYOGENESIS ABUNDANT PROTEIN 3"/>
    <property type="match status" value="1"/>
</dbReference>
<evidence type="ECO:0000259" key="3">
    <source>
        <dbReference type="Pfam" id="PF04927"/>
    </source>
</evidence>
<dbReference type="EMBL" id="PGOL01008061">
    <property type="protein sequence ID" value="PKI32085.1"/>
    <property type="molecule type" value="Genomic_DNA"/>
</dbReference>
<evidence type="ECO:0000313" key="4">
    <source>
        <dbReference type="EMBL" id="PKI32085.1"/>
    </source>
</evidence>
<dbReference type="InterPro" id="IPR042971">
    <property type="entry name" value="LEA_SMP"/>
</dbReference>
<protein>
    <recommendedName>
        <fullName evidence="3">SMP domain-containing protein</fullName>
    </recommendedName>
</protein>
<dbReference type="AlphaFoldDB" id="A0A2I0HK63"/>
<evidence type="ECO:0000256" key="2">
    <source>
        <dbReference type="ARBA" id="ARBA00022737"/>
    </source>
</evidence>
<comment type="caution">
    <text evidence="4">The sequence shown here is derived from an EMBL/GenBank/DDBJ whole genome shotgun (WGS) entry which is preliminary data.</text>
</comment>
<feature type="domain" description="SMP" evidence="3">
    <location>
        <begin position="205"/>
        <end position="254"/>
    </location>
</feature>
<comment type="similarity">
    <text evidence="1">Belongs to the LEA type SMP family.</text>
</comment>
<reference evidence="4 5" key="1">
    <citation type="submission" date="2017-11" db="EMBL/GenBank/DDBJ databases">
        <title>De-novo sequencing of pomegranate (Punica granatum L.) genome.</title>
        <authorList>
            <person name="Akparov Z."/>
            <person name="Amiraslanov A."/>
            <person name="Hajiyeva S."/>
            <person name="Abbasov M."/>
            <person name="Kaur K."/>
            <person name="Hamwieh A."/>
            <person name="Solovyev V."/>
            <person name="Salamov A."/>
            <person name="Braich B."/>
            <person name="Kosarev P."/>
            <person name="Mahmoud A."/>
            <person name="Hajiyev E."/>
            <person name="Babayeva S."/>
            <person name="Izzatullayeva V."/>
            <person name="Mammadov A."/>
            <person name="Mammadov A."/>
            <person name="Sharifova S."/>
            <person name="Ojaghi J."/>
            <person name="Eynullazada K."/>
            <person name="Bayramov B."/>
            <person name="Abdulazimova A."/>
            <person name="Shahmuradov I."/>
        </authorList>
    </citation>
    <scope>NUCLEOTIDE SEQUENCE [LARGE SCALE GENOMIC DNA]</scope>
    <source>
        <strain evidence="5">cv. AG2017</strain>
        <tissue evidence="4">Leaf</tissue>
    </source>
</reference>
<evidence type="ECO:0000313" key="5">
    <source>
        <dbReference type="Proteomes" id="UP000233551"/>
    </source>
</evidence>
<dbReference type="PANTHER" id="PTHR31174">
    <property type="entry name" value="SEED MATURATION FAMILY PROTEIN"/>
    <property type="match status" value="1"/>
</dbReference>